<dbReference type="AlphaFoldDB" id="A0A4P5PEK8"/>
<dbReference type="InterPro" id="IPR012460">
    <property type="entry name" value="DUF1667"/>
</dbReference>
<dbReference type="InterPro" id="IPR036593">
    <property type="entry name" value="CPE0013-like_sf"/>
</dbReference>
<proteinExistence type="predicted"/>
<dbReference type="Proteomes" id="UP000290567">
    <property type="component" value="Unassembled WGS sequence"/>
</dbReference>
<dbReference type="SUPFAM" id="SSF160148">
    <property type="entry name" value="CPE0013-like"/>
    <property type="match status" value="1"/>
</dbReference>
<evidence type="ECO:0000313" key="1">
    <source>
        <dbReference type="EMBL" id="GCF94761.1"/>
    </source>
</evidence>
<gene>
    <name evidence="1" type="ORF">NRIC_26520</name>
</gene>
<name>A0A4P5PEK8_9ENTE</name>
<protein>
    <submittedName>
        <fullName evidence="1">Molybdopterin oxidoreductase</fullName>
    </submittedName>
</protein>
<evidence type="ECO:0000313" key="2">
    <source>
        <dbReference type="Proteomes" id="UP000290567"/>
    </source>
</evidence>
<keyword evidence="2" id="KW-1185">Reference proteome</keyword>
<dbReference type="OrthoDB" id="9811531at2"/>
<comment type="caution">
    <text evidence="1">The sequence shown here is derived from an EMBL/GenBank/DDBJ whole genome shotgun (WGS) entry which is preliminary data.</text>
</comment>
<sequence length="117" mass="12447">MKQFICIMCPKGCHLTVDEDNEYQVSGYSCSKGVKYGKAEATNPIRVVTSTVVVKDGESRRCSVKTADGIPKHAVKDAMKIIDTVCLQAPVAIGDVAVENLLDTGIDVVVTSSVQAS</sequence>
<dbReference type="EMBL" id="BJCC01000022">
    <property type="protein sequence ID" value="GCF94761.1"/>
    <property type="molecule type" value="Genomic_DNA"/>
</dbReference>
<dbReference type="PANTHER" id="PTHR39450:SF1">
    <property type="entry name" value="DUF1667 DOMAIN-CONTAINING PROTEIN"/>
    <property type="match status" value="1"/>
</dbReference>
<reference evidence="2" key="1">
    <citation type="submission" date="2019-02" db="EMBL/GenBank/DDBJ databases">
        <title>Draft genome sequence of Enterococcus sp. Gos25-1.</title>
        <authorList>
            <person name="Tanaka N."/>
            <person name="Shiwa Y."/>
            <person name="Fujita N."/>
        </authorList>
    </citation>
    <scope>NUCLEOTIDE SEQUENCE [LARGE SCALE GENOMIC DNA]</scope>
    <source>
        <strain evidence="2">Gos25-1</strain>
    </source>
</reference>
<dbReference type="RefSeq" id="WP_146623168.1">
    <property type="nucleotide sequence ID" value="NZ_BJCC01000022.1"/>
</dbReference>
<dbReference type="Pfam" id="PF07892">
    <property type="entry name" value="DUF1667"/>
    <property type="match status" value="1"/>
</dbReference>
<dbReference type="PANTHER" id="PTHR39450">
    <property type="entry name" value="MOLYBDOPTERIN OXIDOREDUCTASE, 4FE-4S CLUSTER-BINDING SUBUNIT"/>
    <property type="match status" value="1"/>
</dbReference>
<dbReference type="Gene3D" id="3.10.530.10">
    <property type="entry name" value="CPE0013-like"/>
    <property type="match status" value="1"/>
</dbReference>
<organism evidence="1 2">
    <name type="scientific">Enterococcus florum</name>
    <dbReference type="NCBI Taxonomy" id="2480627"/>
    <lineage>
        <taxon>Bacteria</taxon>
        <taxon>Bacillati</taxon>
        <taxon>Bacillota</taxon>
        <taxon>Bacilli</taxon>
        <taxon>Lactobacillales</taxon>
        <taxon>Enterococcaceae</taxon>
        <taxon>Enterococcus</taxon>
    </lineage>
</organism>
<accession>A0A4P5PEK8</accession>